<evidence type="ECO:0000313" key="2">
    <source>
        <dbReference type="Proteomes" id="UP000000263"/>
    </source>
</evidence>
<dbReference type="KEGG" id="rca:Rcas_0700"/>
<organism evidence="1 2">
    <name type="scientific">Roseiflexus castenholzii (strain DSM 13941 / HLO8)</name>
    <dbReference type="NCBI Taxonomy" id="383372"/>
    <lineage>
        <taxon>Bacteria</taxon>
        <taxon>Bacillati</taxon>
        <taxon>Chloroflexota</taxon>
        <taxon>Chloroflexia</taxon>
        <taxon>Chloroflexales</taxon>
        <taxon>Roseiflexineae</taxon>
        <taxon>Roseiflexaceae</taxon>
        <taxon>Roseiflexus</taxon>
    </lineage>
</organism>
<keyword evidence="2" id="KW-1185">Reference proteome</keyword>
<dbReference type="HOGENOM" id="CLU_179847_0_0_0"/>
<dbReference type="eggNOG" id="ENOG5032K6N">
    <property type="taxonomic scope" value="Bacteria"/>
</dbReference>
<dbReference type="AlphaFoldDB" id="A7NH75"/>
<reference evidence="1 2" key="1">
    <citation type="submission" date="2007-08" db="EMBL/GenBank/DDBJ databases">
        <title>Complete sequence of Roseiflexus castenholzii DSM 13941.</title>
        <authorList>
            <consortium name="US DOE Joint Genome Institute"/>
            <person name="Copeland A."/>
            <person name="Lucas S."/>
            <person name="Lapidus A."/>
            <person name="Barry K."/>
            <person name="Glavina del Rio T."/>
            <person name="Dalin E."/>
            <person name="Tice H."/>
            <person name="Pitluck S."/>
            <person name="Thompson L.S."/>
            <person name="Brettin T."/>
            <person name="Bruce D."/>
            <person name="Detter J.C."/>
            <person name="Han C."/>
            <person name="Tapia R."/>
            <person name="Schmutz J."/>
            <person name="Larimer F."/>
            <person name="Land M."/>
            <person name="Hauser L."/>
            <person name="Kyrpides N."/>
            <person name="Mikhailova N."/>
            <person name="Bryant D.A."/>
            <person name="Hanada S."/>
            <person name="Tsukatani Y."/>
            <person name="Richardson P."/>
        </authorList>
    </citation>
    <scope>NUCLEOTIDE SEQUENCE [LARGE SCALE GENOMIC DNA]</scope>
    <source>
        <strain evidence="2">DSM 13941 / HLO8</strain>
    </source>
</reference>
<accession>A7NH75</accession>
<evidence type="ECO:0000313" key="1">
    <source>
        <dbReference type="EMBL" id="ABU56822.1"/>
    </source>
</evidence>
<dbReference type="OrthoDB" id="161733at2"/>
<evidence type="ECO:0008006" key="3">
    <source>
        <dbReference type="Google" id="ProtNLM"/>
    </source>
</evidence>
<name>A7NH75_ROSCS</name>
<gene>
    <name evidence="1" type="ordered locus">Rcas_0700</name>
</gene>
<dbReference type="RefSeq" id="WP_012119252.1">
    <property type="nucleotide sequence ID" value="NC_009767.1"/>
</dbReference>
<sequence>MTNKNAEDAVRKTYSSAQEMVGKSVKAWTELVAVSTDMAYEMVLKNWNYSRSIRSSAEQALEDALNTQARFAKEMMGVWKDYAESVSDIISKTTRKE</sequence>
<proteinExistence type="predicted"/>
<dbReference type="EMBL" id="CP000804">
    <property type="protein sequence ID" value="ABU56822.1"/>
    <property type="molecule type" value="Genomic_DNA"/>
</dbReference>
<dbReference type="Proteomes" id="UP000000263">
    <property type="component" value="Chromosome"/>
</dbReference>
<protein>
    <recommendedName>
        <fullName evidence="3">Phasin domain-containing protein</fullName>
    </recommendedName>
</protein>